<dbReference type="RefSeq" id="WP_380686915.1">
    <property type="nucleotide sequence ID" value="NZ_JBHRSS010000003.1"/>
</dbReference>
<dbReference type="SMART" id="SM00881">
    <property type="entry name" value="CoA_binding"/>
    <property type="match status" value="1"/>
</dbReference>
<proteinExistence type="predicted"/>
<evidence type="ECO:0000313" key="5">
    <source>
        <dbReference type="EMBL" id="MFC3103157.1"/>
    </source>
</evidence>
<name>A0ABV7EN97_9GAMM</name>
<evidence type="ECO:0000313" key="6">
    <source>
        <dbReference type="Proteomes" id="UP001595462"/>
    </source>
</evidence>
<dbReference type="Gene3D" id="3.30.470.20">
    <property type="entry name" value="ATP-grasp fold, B domain"/>
    <property type="match status" value="1"/>
</dbReference>
<dbReference type="InterPro" id="IPR051538">
    <property type="entry name" value="Acyl-CoA_Synth/Transferase"/>
</dbReference>
<evidence type="ECO:0000256" key="2">
    <source>
        <dbReference type="ARBA" id="ARBA00022741"/>
    </source>
</evidence>
<protein>
    <submittedName>
        <fullName evidence="5">Acetate--CoA ligase family protein</fullName>
    </submittedName>
</protein>
<comment type="caution">
    <text evidence="5">The sequence shown here is derived from an EMBL/GenBank/DDBJ whole genome shotgun (WGS) entry which is preliminary data.</text>
</comment>
<dbReference type="InterPro" id="IPR013815">
    <property type="entry name" value="ATP_grasp_subdomain_1"/>
</dbReference>
<dbReference type="Pfam" id="PF19045">
    <property type="entry name" value="Ligase_CoA_2"/>
    <property type="match status" value="1"/>
</dbReference>
<dbReference type="SUPFAM" id="SSF52210">
    <property type="entry name" value="Succinyl-CoA synthetase domains"/>
    <property type="match status" value="2"/>
</dbReference>
<dbReference type="Gene3D" id="3.40.50.720">
    <property type="entry name" value="NAD(P)-binding Rossmann-like Domain"/>
    <property type="match status" value="1"/>
</dbReference>
<dbReference type="GO" id="GO:0016874">
    <property type="term" value="F:ligase activity"/>
    <property type="evidence" value="ECO:0007669"/>
    <property type="project" value="UniProtKB-KW"/>
</dbReference>
<keyword evidence="2" id="KW-0547">Nucleotide-binding</keyword>
<keyword evidence="3" id="KW-0067">ATP-binding</keyword>
<keyword evidence="1 5" id="KW-0436">Ligase</keyword>
<dbReference type="InterPro" id="IPR032875">
    <property type="entry name" value="Succ_CoA_lig_flav_dom"/>
</dbReference>
<keyword evidence="6" id="KW-1185">Reference proteome</keyword>
<dbReference type="SUPFAM" id="SSF56059">
    <property type="entry name" value="Glutathione synthetase ATP-binding domain-like"/>
    <property type="match status" value="1"/>
</dbReference>
<evidence type="ECO:0000256" key="1">
    <source>
        <dbReference type="ARBA" id="ARBA00022598"/>
    </source>
</evidence>
<dbReference type="Gene3D" id="3.40.50.261">
    <property type="entry name" value="Succinyl-CoA synthetase domains"/>
    <property type="match status" value="2"/>
</dbReference>
<dbReference type="PANTHER" id="PTHR43334">
    <property type="entry name" value="ACETATE--COA LIGASE [ADP-FORMING]"/>
    <property type="match status" value="1"/>
</dbReference>
<dbReference type="Pfam" id="PF13380">
    <property type="entry name" value="CoA_binding_2"/>
    <property type="match status" value="1"/>
</dbReference>
<dbReference type="Proteomes" id="UP001595462">
    <property type="component" value="Unassembled WGS sequence"/>
</dbReference>
<evidence type="ECO:0000256" key="3">
    <source>
        <dbReference type="ARBA" id="ARBA00022840"/>
    </source>
</evidence>
<accession>A0ABV7EN97</accession>
<dbReference type="InterPro" id="IPR043938">
    <property type="entry name" value="Ligase_CoA_dom"/>
</dbReference>
<dbReference type="Gene3D" id="3.30.1490.20">
    <property type="entry name" value="ATP-grasp fold, A domain"/>
    <property type="match status" value="1"/>
</dbReference>
<dbReference type="Pfam" id="PF13607">
    <property type="entry name" value="Succ_CoA_lig"/>
    <property type="match status" value="1"/>
</dbReference>
<dbReference type="SUPFAM" id="SSF51735">
    <property type="entry name" value="NAD(P)-binding Rossmann-fold domains"/>
    <property type="match status" value="1"/>
</dbReference>
<dbReference type="InterPro" id="IPR036291">
    <property type="entry name" value="NAD(P)-bd_dom_sf"/>
</dbReference>
<evidence type="ECO:0000259" key="4">
    <source>
        <dbReference type="SMART" id="SM00881"/>
    </source>
</evidence>
<reference evidence="6" key="1">
    <citation type="journal article" date="2019" name="Int. J. Syst. Evol. Microbiol.">
        <title>The Global Catalogue of Microorganisms (GCM) 10K type strain sequencing project: providing services to taxonomists for standard genome sequencing and annotation.</title>
        <authorList>
            <consortium name="The Broad Institute Genomics Platform"/>
            <consortium name="The Broad Institute Genome Sequencing Center for Infectious Disease"/>
            <person name="Wu L."/>
            <person name="Ma J."/>
        </authorList>
    </citation>
    <scope>NUCLEOTIDE SEQUENCE [LARGE SCALE GENOMIC DNA]</scope>
    <source>
        <strain evidence="6">KCTC 52640</strain>
    </source>
</reference>
<sequence>MTIASLLNPASVAIIGASENSDKIGGRPLRYLQEFGFQGEIYPINPSRQTVQGLVCFPSLDALPAVPETVIIAVAGESAIAAVEACAAAGVAAAIIMASGFGELGEDGKRTEAYMRTVAHQANMRLVGPNSQGLANFGNGAVLNFSTMFIESPPADGPVACISQSGAMSVVPYGLLRARGIGVRHVHATGNDCDVSVGELAAEVVQDPEVRLLLLYLETLADPEALARAAQVARERDVPIIALKSGRSEDGRRAASSHTGAIANSDRVVDAFFARNGIWRARGTQELVRATELYLQGWHPEGRNLAVISNSGATCVLAADAAEHAGLPLATFPKAIEAELQATLPSFASPRNPVDITAALLTDSTLFSKVLPTAGKDPNVDLFLIGIPVSGKGYDFPRFASDTSAFIRDRGKPVALAAPQSKVREAFSAQGVPVFETEDQAIDALAQFVDHQRLIQRARRTLPITLRPTSVGCSATLDESAALDYIEQTGVPVARHKLCHNAEEAIDFLAASSGSIVLKACSRHIPHKSDHGLVKLGIADADTLNVAFAELVTGIEQLGHRFDGILACEQIKGERELMIGGHIDPTFGAVVVIGDGGILVEAMPDNAVLLPPIDEGSVRDALRSLRIAPLFEGVRGQQALDSAAVTKVAQAVAELLASSVTDIQSVDINPLIVDATGAWAVDALIEVASTNETQDAKRPTITTK</sequence>
<dbReference type="InterPro" id="IPR016102">
    <property type="entry name" value="Succinyl-CoA_synth-like"/>
</dbReference>
<gene>
    <name evidence="5" type="ORF">ACFOSU_04555</name>
</gene>
<dbReference type="InterPro" id="IPR003781">
    <property type="entry name" value="CoA-bd"/>
</dbReference>
<dbReference type="Pfam" id="PF13549">
    <property type="entry name" value="ATP-grasp_5"/>
    <property type="match status" value="1"/>
</dbReference>
<dbReference type="PANTHER" id="PTHR43334:SF1">
    <property type="entry name" value="3-HYDROXYPROPIONATE--COA LIGASE [ADP-FORMING]"/>
    <property type="match status" value="1"/>
</dbReference>
<dbReference type="EMBL" id="JBHRSS010000003">
    <property type="protein sequence ID" value="MFC3103157.1"/>
    <property type="molecule type" value="Genomic_DNA"/>
</dbReference>
<feature type="domain" description="CoA-binding" evidence="4">
    <location>
        <begin position="6"/>
        <end position="101"/>
    </location>
</feature>
<organism evidence="5 6">
    <name type="scientific">Salinisphaera aquimarina</name>
    <dbReference type="NCBI Taxonomy" id="2094031"/>
    <lineage>
        <taxon>Bacteria</taxon>
        <taxon>Pseudomonadati</taxon>
        <taxon>Pseudomonadota</taxon>
        <taxon>Gammaproteobacteria</taxon>
        <taxon>Salinisphaerales</taxon>
        <taxon>Salinisphaeraceae</taxon>
        <taxon>Salinisphaera</taxon>
    </lineage>
</organism>